<keyword evidence="1" id="KW-0479">Metal-binding</keyword>
<proteinExistence type="predicted"/>
<accession>A0ABY9X393</accession>
<evidence type="ECO:0000259" key="2">
    <source>
        <dbReference type="PROSITE" id="PS51819"/>
    </source>
</evidence>
<protein>
    <submittedName>
        <fullName evidence="3">VOC family protein</fullName>
    </submittedName>
</protein>
<dbReference type="NCBIfam" id="NF008551">
    <property type="entry name" value="PRK11478.1"/>
    <property type="match status" value="1"/>
</dbReference>
<feature type="domain" description="VOC" evidence="2">
    <location>
        <begin position="7"/>
        <end position="130"/>
    </location>
</feature>
<evidence type="ECO:0000313" key="3">
    <source>
        <dbReference type="EMBL" id="WNG49873.1"/>
    </source>
</evidence>
<name>A0ABY9X393_9BACT</name>
<dbReference type="InterPro" id="IPR029068">
    <property type="entry name" value="Glyas_Bleomycin-R_OHBP_Dase"/>
</dbReference>
<reference evidence="3 4" key="1">
    <citation type="submission" date="2019-08" db="EMBL/GenBank/DDBJ databases">
        <title>Archangium and Cystobacter genomes.</title>
        <authorList>
            <person name="Chen I.-C.K."/>
            <person name="Wielgoss S."/>
        </authorList>
    </citation>
    <scope>NUCLEOTIDE SEQUENCE [LARGE SCALE GENOMIC DNA]</scope>
    <source>
        <strain evidence="3 4">Cbm 6</strain>
    </source>
</reference>
<evidence type="ECO:0000256" key="1">
    <source>
        <dbReference type="ARBA" id="ARBA00022723"/>
    </source>
</evidence>
<organism evidence="3 4">
    <name type="scientific">Archangium minus</name>
    <dbReference type="NCBI Taxonomy" id="83450"/>
    <lineage>
        <taxon>Bacteria</taxon>
        <taxon>Pseudomonadati</taxon>
        <taxon>Myxococcota</taxon>
        <taxon>Myxococcia</taxon>
        <taxon>Myxococcales</taxon>
        <taxon>Cystobacterineae</taxon>
        <taxon>Archangiaceae</taxon>
        <taxon>Archangium</taxon>
    </lineage>
</organism>
<dbReference type="InterPro" id="IPR004360">
    <property type="entry name" value="Glyas_Fos-R_dOase_dom"/>
</dbReference>
<keyword evidence="4" id="KW-1185">Reference proteome</keyword>
<dbReference type="InterPro" id="IPR037478">
    <property type="entry name" value="YwkD-like_dom"/>
</dbReference>
<sequence length="137" mass="15609">MKPLFRSVHHVALICSDYARSKAFYTELLGLPIIREVHRAERNSFKLDLQLGPGIQLELFSFPNPPPRPTRPEACGLRHLAFTVADIDPVIAHLKAHGIETEEVRVDPHTGQRFTFFRDPDDLPLELYEDVRGNTTP</sequence>
<dbReference type="PANTHER" id="PTHR36113:SF6">
    <property type="entry name" value="FOSFOMYCIN RESISTANCE PROTEIN FOSX"/>
    <property type="match status" value="1"/>
</dbReference>
<dbReference type="RefSeq" id="WP_395808296.1">
    <property type="nucleotide sequence ID" value="NZ_CP043494.1"/>
</dbReference>
<dbReference type="Proteomes" id="UP001611383">
    <property type="component" value="Chromosome"/>
</dbReference>
<dbReference type="CDD" id="cd08352">
    <property type="entry name" value="VOC_Bs_YwkD_like"/>
    <property type="match status" value="1"/>
</dbReference>
<dbReference type="Pfam" id="PF00903">
    <property type="entry name" value="Glyoxalase"/>
    <property type="match status" value="1"/>
</dbReference>
<dbReference type="InterPro" id="IPR051332">
    <property type="entry name" value="Fosfomycin_Res_Enzymes"/>
</dbReference>
<evidence type="ECO:0000313" key="4">
    <source>
        <dbReference type="Proteomes" id="UP001611383"/>
    </source>
</evidence>
<dbReference type="EMBL" id="CP043494">
    <property type="protein sequence ID" value="WNG49873.1"/>
    <property type="molecule type" value="Genomic_DNA"/>
</dbReference>
<dbReference type="Gene3D" id="3.10.180.10">
    <property type="entry name" value="2,3-Dihydroxybiphenyl 1,2-Dioxygenase, domain 1"/>
    <property type="match status" value="1"/>
</dbReference>
<dbReference type="SUPFAM" id="SSF54593">
    <property type="entry name" value="Glyoxalase/Bleomycin resistance protein/Dihydroxybiphenyl dioxygenase"/>
    <property type="match status" value="1"/>
</dbReference>
<dbReference type="InterPro" id="IPR037523">
    <property type="entry name" value="VOC_core"/>
</dbReference>
<gene>
    <name evidence="3" type="ORF">F0U60_41465</name>
</gene>
<dbReference type="PANTHER" id="PTHR36113">
    <property type="entry name" value="LYASE, PUTATIVE-RELATED-RELATED"/>
    <property type="match status" value="1"/>
</dbReference>
<dbReference type="PROSITE" id="PS51819">
    <property type="entry name" value="VOC"/>
    <property type="match status" value="1"/>
</dbReference>